<evidence type="ECO:0008006" key="4">
    <source>
        <dbReference type="Google" id="ProtNLM"/>
    </source>
</evidence>
<evidence type="ECO:0000256" key="1">
    <source>
        <dbReference type="SAM" id="MobiDB-lite"/>
    </source>
</evidence>
<proteinExistence type="predicted"/>
<feature type="compositionally biased region" description="Low complexity" evidence="1">
    <location>
        <begin position="114"/>
        <end position="132"/>
    </location>
</feature>
<dbReference type="AlphaFoldDB" id="A0AAD2GD76"/>
<accession>A0AAD2GD76</accession>
<dbReference type="Proteomes" id="UP001295423">
    <property type="component" value="Unassembled WGS sequence"/>
</dbReference>
<protein>
    <recommendedName>
        <fullName evidence="4">Integrase catalytic domain-containing protein</fullName>
    </recommendedName>
</protein>
<name>A0AAD2GD76_9STRA</name>
<evidence type="ECO:0000313" key="2">
    <source>
        <dbReference type="EMBL" id="CAJ1970101.1"/>
    </source>
</evidence>
<feature type="region of interest" description="Disordered" evidence="1">
    <location>
        <begin position="105"/>
        <end position="137"/>
    </location>
</feature>
<sequence length="1093" mass="124442">MGDLWLDVFASKTTAYHEIENNHLTNGLSDREKKRVAAEVKALQEEFQEEFVKLFCAAGLLHNCDRAQYQPVLDHFVTAYAVEHVDYAQRDLFPRDVETAAKALHNHRVKKTSTPKPNNNNNTNDKANTPQNGTNLAQDYNKESKRKCFYCCKADHVAPRCEHQFRPKEQWKDPTKWRSYPRNELGREQVHLQASTEDGSVQSSVTANTAGVVVHRLESIQGWNMAQFGGRKRVPQPILRPSRFGMSPPHDIMANWQVQLDAVRAAEEDNSIASTQSSNVQVGREVAVMHSQAHRGLKCKDSGDLVYLDSNDYKDGKIPEHFDMHDPKWFRSGATGPSLDTGSTFHLRKDSMNAKMGTLKELPYMFNYGTNVGGGRNLTHEVESKHMDNMCKYDADAICDVDSASLLVKEGYRIVMDTDIENAFFVSKDGNQWIYREKDGLYTYEPHEGESHCNVCMETGPTGEACRSCRAHGGFVPGELYHGGNDTTTSQHTSRYSGLQTVKKKIEGYTPRQVDRANAARSGYHMGGAPGIEAFKVVVRSGLFKNCPIREEDIVIADKIYGPSASVLKGKTKRPTPEAVQDDWVEIPRELLVHNIDLNLHLDIAFINNTFGLTTIDGSVQYRTFVPLQSRTAESLYDAIDHVLRIYNHADFTIKTIYCDGEFRPVFDDVKDEMNVDMNYASRGEHDPTAEQNNQHIKALFRVQYHRMPYKAIPRIITEAIAKRVAQTSNFYAAKGGILAYYSPPMILLRRQVDYSKEFVAELGSYVHGYGYDTRSDHRSRTIEAIYLGPADNMQKGHKLYDLNTKREVTRPRITVLPITDQVIKLVEAHAAEEGVTDLQTYSRRNGEIILDADLLAGVDPDELWDEDYVPADIEIPPVNDVNLRKNDAITDEELEELIEDAAEDILESRRIHGKRQHDYDETDRTVDRMLQRIKRRQEEDDEDDMDFVQDQQPESDIEMDVDDEELKDMIDEVAHELDRLSQPIEEEIMFSVEDEDDDYGGEYDAEEIQELQEAEDEPQVYPDEDDDVCAGVSFEEVHVLSTSNDSNKKGEQEVDNHFIQMESSIDPLIGIELTDQDMDKRTYKERSPRSIC</sequence>
<keyword evidence="3" id="KW-1185">Reference proteome</keyword>
<organism evidence="2 3">
    <name type="scientific">Cylindrotheca closterium</name>
    <dbReference type="NCBI Taxonomy" id="2856"/>
    <lineage>
        <taxon>Eukaryota</taxon>
        <taxon>Sar</taxon>
        <taxon>Stramenopiles</taxon>
        <taxon>Ochrophyta</taxon>
        <taxon>Bacillariophyta</taxon>
        <taxon>Bacillariophyceae</taxon>
        <taxon>Bacillariophycidae</taxon>
        <taxon>Bacillariales</taxon>
        <taxon>Bacillariaceae</taxon>
        <taxon>Cylindrotheca</taxon>
    </lineage>
</organism>
<reference evidence="2" key="1">
    <citation type="submission" date="2023-08" db="EMBL/GenBank/DDBJ databases">
        <authorList>
            <person name="Audoor S."/>
            <person name="Bilcke G."/>
        </authorList>
    </citation>
    <scope>NUCLEOTIDE SEQUENCE</scope>
</reference>
<dbReference type="EMBL" id="CAKOGP040002460">
    <property type="protein sequence ID" value="CAJ1970101.1"/>
    <property type="molecule type" value="Genomic_DNA"/>
</dbReference>
<gene>
    <name evidence="2" type="ORF">CYCCA115_LOCUS24124</name>
</gene>
<evidence type="ECO:0000313" key="3">
    <source>
        <dbReference type="Proteomes" id="UP001295423"/>
    </source>
</evidence>
<comment type="caution">
    <text evidence="2">The sequence shown here is derived from an EMBL/GenBank/DDBJ whole genome shotgun (WGS) entry which is preliminary data.</text>
</comment>